<evidence type="ECO:0000313" key="4">
    <source>
        <dbReference type="EMBL" id="KAJ8364997.1"/>
    </source>
</evidence>
<accession>A0A9Q1J1X0</accession>
<comment type="similarity">
    <text evidence="1">Belongs to the UDP-glycosyltransferase family.</text>
</comment>
<dbReference type="Proteomes" id="UP001152622">
    <property type="component" value="Chromosome 4"/>
</dbReference>
<dbReference type="Gene3D" id="3.40.50.2000">
    <property type="entry name" value="Glycogen Phosphorylase B"/>
    <property type="match status" value="1"/>
</dbReference>
<proteinExistence type="inferred from homology"/>
<dbReference type="EMBL" id="JAINUF010000004">
    <property type="protein sequence ID" value="KAJ8364997.1"/>
    <property type="molecule type" value="Genomic_DNA"/>
</dbReference>
<reference evidence="4" key="1">
    <citation type="journal article" date="2023" name="Science">
        <title>Genome structures resolve the early diversification of teleost fishes.</title>
        <authorList>
            <person name="Parey E."/>
            <person name="Louis A."/>
            <person name="Montfort J."/>
            <person name="Bouchez O."/>
            <person name="Roques C."/>
            <person name="Iampietro C."/>
            <person name="Lluch J."/>
            <person name="Castinel A."/>
            <person name="Donnadieu C."/>
            <person name="Desvignes T."/>
            <person name="Floi Bucao C."/>
            <person name="Jouanno E."/>
            <person name="Wen M."/>
            <person name="Mejri S."/>
            <person name="Dirks R."/>
            <person name="Jansen H."/>
            <person name="Henkel C."/>
            <person name="Chen W.J."/>
            <person name="Zahm M."/>
            <person name="Cabau C."/>
            <person name="Klopp C."/>
            <person name="Thompson A.W."/>
            <person name="Robinson-Rechavi M."/>
            <person name="Braasch I."/>
            <person name="Lecointre G."/>
            <person name="Bobe J."/>
            <person name="Postlethwait J.H."/>
            <person name="Berthelot C."/>
            <person name="Roest Crollius H."/>
            <person name="Guiguen Y."/>
        </authorList>
    </citation>
    <scope>NUCLEOTIDE SEQUENCE</scope>
    <source>
        <strain evidence="4">WJC10195</strain>
    </source>
</reference>
<dbReference type="GO" id="GO:0015020">
    <property type="term" value="F:glucuronosyltransferase activity"/>
    <property type="evidence" value="ECO:0007669"/>
    <property type="project" value="TreeGrafter"/>
</dbReference>
<dbReference type="InterPro" id="IPR002213">
    <property type="entry name" value="UDP_glucos_trans"/>
</dbReference>
<dbReference type="OrthoDB" id="5835829at2759"/>
<keyword evidence="3" id="KW-0808">Transferase</keyword>
<dbReference type="PANTHER" id="PTHR48043">
    <property type="entry name" value="EG:EG0003.4 PROTEIN-RELATED"/>
    <property type="match status" value="1"/>
</dbReference>
<evidence type="ECO:0000256" key="1">
    <source>
        <dbReference type="ARBA" id="ARBA00009995"/>
    </source>
</evidence>
<dbReference type="AlphaFoldDB" id="A0A9Q1J1X0"/>
<keyword evidence="2" id="KW-0328">Glycosyltransferase</keyword>
<dbReference type="Pfam" id="PF00201">
    <property type="entry name" value="UDPGT"/>
    <property type="match status" value="1"/>
</dbReference>
<dbReference type="PANTHER" id="PTHR48043:SF140">
    <property type="entry name" value="UDP-GLUCURONOSYLTRANSFERASE 2A1"/>
    <property type="match status" value="1"/>
</dbReference>
<keyword evidence="5" id="KW-1185">Reference proteome</keyword>
<evidence type="ECO:0000256" key="2">
    <source>
        <dbReference type="ARBA" id="ARBA00022676"/>
    </source>
</evidence>
<organism evidence="4 5">
    <name type="scientific">Synaphobranchus kaupii</name>
    <name type="common">Kaup's arrowtooth eel</name>
    <dbReference type="NCBI Taxonomy" id="118154"/>
    <lineage>
        <taxon>Eukaryota</taxon>
        <taxon>Metazoa</taxon>
        <taxon>Chordata</taxon>
        <taxon>Craniata</taxon>
        <taxon>Vertebrata</taxon>
        <taxon>Euteleostomi</taxon>
        <taxon>Actinopterygii</taxon>
        <taxon>Neopterygii</taxon>
        <taxon>Teleostei</taxon>
        <taxon>Anguilliformes</taxon>
        <taxon>Synaphobranchidae</taxon>
        <taxon>Synaphobranchus</taxon>
    </lineage>
</organism>
<name>A0A9Q1J1X0_SYNKA</name>
<evidence type="ECO:0000313" key="5">
    <source>
        <dbReference type="Proteomes" id="UP001152622"/>
    </source>
</evidence>
<sequence length="85" mass="9535">MEGFVQSSVEDGIAVFSLGSMIKNLTRERRNTIASALGQIPQKILWRYGGEKPDTLAPNTRVYDWIPQNDLLGKVFSLDIVQARL</sequence>
<evidence type="ECO:0000256" key="3">
    <source>
        <dbReference type="ARBA" id="ARBA00022679"/>
    </source>
</evidence>
<gene>
    <name evidence="4" type="ORF">SKAU_G00138280</name>
</gene>
<dbReference type="SUPFAM" id="SSF53756">
    <property type="entry name" value="UDP-Glycosyltransferase/glycogen phosphorylase"/>
    <property type="match status" value="1"/>
</dbReference>
<dbReference type="InterPro" id="IPR050271">
    <property type="entry name" value="UDP-glycosyltransferase"/>
</dbReference>
<protein>
    <submittedName>
        <fullName evidence="4">Uncharacterized protein</fullName>
    </submittedName>
</protein>
<comment type="caution">
    <text evidence="4">The sequence shown here is derived from an EMBL/GenBank/DDBJ whole genome shotgun (WGS) entry which is preliminary data.</text>
</comment>